<organism evidence="2 3">
    <name type="scientific">Salinigranum rubrum</name>
    <dbReference type="NCBI Taxonomy" id="755307"/>
    <lineage>
        <taxon>Archaea</taxon>
        <taxon>Methanobacteriati</taxon>
        <taxon>Methanobacteriota</taxon>
        <taxon>Stenosarchaea group</taxon>
        <taxon>Halobacteria</taxon>
        <taxon>Halobacteriales</taxon>
        <taxon>Haloferacaceae</taxon>
        <taxon>Salinigranum</taxon>
    </lineage>
</organism>
<geneLocation type="plasmid" evidence="2">
    <name>unnamed3</name>
</geneLocation>
<dbReference type="GO" id="GO:0004803">
    <property type="term" value="F:transposase activity"/>
    <property type="evidence" value="ECO:0007669"/>
    <property type="project" value="InterPro"/>
</dbReference>
<dbReference type="Pfam" id="PF01609">
    <property type="entry name" value="DDE_Tnp_1"/>
    <property type="match status" value="1"/>
</dbReference>
<dbReference type="GeneID" id="35595163"/>
<protein>
    <submittedName>
        <fullName evidence="2">IS701 family transposase</fullName>
    </submittedName>
</protein>
<dbReference type="InterPro" id="IPR002559">
    <property type="entry name" value="Transposase_11"/>
</dbReference>
<dbReference type="OrthoDB" id="194318at2157"/>
<dbReference type="NCBIfam" id="NF033540">
    <property type="entry name" value="transpos_IS701"/>
    <property type="match status" value="1"/>
</dbReference>
<name>A0A2I8VRK6_9EURY</name>
<dbReference type="PANTHER" id="PTHR33627">
    <property type="entry name" value="TRANSPOSASE"/>
    <property type="match status" value="1"/>
</dbReference>
<keyword evidence="3" id="KW-1185">Reference proteome</keyword>
<evidence type="ECO:0000259" key="1">
    <source>
        <dbReference type="Pfam" id="PF01609"/>
    </source>
</evidence>
<dbReference type="PANTHER" id="PTHR33627:SF1">
    <property type="entry name" value="TRANSPOSASE"/>
    <property type="match status" value="1"/>
</dbReference>
<dbReference type="Proteomes" id="UP000236584">
    <property type="component" value="Plasmid unnamed3"/>
</dbReference>
<evidence type="ECO:0000313" key="3">
    <source>
        <dbReference type="Proteomes" id="UP000236584"/>
    </source>
</evidence>
<accession>A0A2I8VRK6</accession>
<gene>
    <name evidence="2" type="ORF">C2R22_23685</name>
</gene>
<dbReference type="SUPFAM" id="SSF53098">
    <property type="entry name" value="Ribonuclease H-like"/>
    <property type="match status" value="1"/>
</dbReference>
<dbReference type="KEGG" id="srub:C2R22_23685"/>
<dbReference type="EMBL" id="CP026312">
    <property type="protein sequence ID" value="AUV84542.1"/>
    <property type="molecule type" value="Genomic_DNA"/>
</dbReference>
<dbReference type="RefSeq" id="WP_103428221.1">
    <property type="nucleotide sequence ID" value="NZ_CP026312.1"/>
</dbReference>
<dbReference type="GO" id="GO:0003677">
    <property type="term" value="F:DNA binding"/>
    <property type="evidence" value="ECO:0007669"/>
    <property type="project" value="InterPro"/>
</dbReference>
<dbReference type="InterPro" id="IPR012337">
    <property type="entry name" value="RNaseH-like_sf"/>
</dbReference>
<dbReference type="InterPro" id="IPR039365">
    <property type="entry name" value="IS701-like"/>
</dbReference>
<keyword evidence="2" id="KW-0614">Plasmid</keyword>
<dbReference type="GO" id="GO:0006313">
    <property type="term" value="P:DNA transposition"/>
    <property type="evidence" value="ECO:0007669"/>
    <property type="project" value="InterPro"/>
</dbReference>
<feature type="domain" description="Transposase IS4-like" evidence="1">
    <location>
        <begin position="90"/>
        <end position="331"/>
    </location>
</feature>
<sequence>MLPITSFLSCTSPIDELECLSYHQKHHAKTYVTGLVAASNKTVDGIATYVLPAKSERALNKFLTEYDWDEDRLNRERLELLQTENETRWSSDGVVVIDDTFTHKTGKQIPNAGKFYDHSTRGYIWGQNLVYAIYADKKTTYPLCFRLYEKDSKTRVELATELVDECIEIGVPADTYLFDIPYCSGEFVAHLESYGKEWVSAIKSDRNVTYAGERMRVDALAERIDTQPRTVDGEVYHIWTKKLDVSKLGEVKVLITEKESDDEDGELSVKYIVSNKIDAPASHLIALYAMRWRIETFFRDTKQDLGLGDCEMRSHAGVSRHWHLLMLAYSLLKLGAAQSALGTVLSRATSLRADLKRSFREAVQNLLSWALSSPTRSIDELMQEVEGLFI</sequence>
<proteinExistence type="predicted"/>
<reference evidence="2 3" key="1">
    <citation type="submission" date="2018-01" db="EMBL/GenBank/DDBJ databases">
        <title>Complete genome sequence of Salinigranum rubrum GX10T, an extremely halophilic archaeon isolated from a marine solar saltern.</title>
        <authorList>
            <person name="Han S."/>
        </authorList>
    </citation>
    <scope>NUCLEOTIDE SEQUENCE [LARGE SCALE GENOMIC DNA]</scope>
    <source>
        <strain evidence="2 3">GX10</strain>
        <plasmid evidence="3">Plasmid unnamed3</plasmid>
    </source>
</reference>
<dbReference type="AlphaFoldDB" id="A0A2I8VRK6"/>
<evidence type="ECO:0000313" key="2">
    <source>
        <dbReference type="EMBL" id="AUV84542.1"/>
    </source>
</evidence>